<comment type="caution">
    <text evidence="4">The sequence shown here is derived from an EMBL/GenBank/DDBJ whole genome shotgun (WGS) entry which is preliminary data.</text>
</comment>
<feature type="compositionally biased region" description="Low complexity" evidence="1">
    <location>
        <begin position="59"/>
        <end position="118"/>
    </location>
</feature>
<proteinExistence type="predicted"/>
<keyword evidence="2" id="KW-0812">Transmembrane</keyword>
<feature type="compositionally biased region" description="Pro residues" evidence="1">
    <location>
        <begin position="28"/>
        <end position="58"/>
    </location>
</feature>
<feature type="transmembrane region" description="Helical" evidence="2">
    <location>
        <begin position="193"/>
        <end position="214"/>
    </location>
</feature>
<feature type="region of interest" description="Disordered" evidence="1">
    <location>
        <begin position="1"/>
        <end position="138"/>
    </location>
</feature>
<dbReference type="Proteomes" id="UP000194464">
    <property type="component" value="Unassembled WGS sequence"/>
</dbReference>
<evidence type="ECO:0000256" key="1">
    <source>
        <dbReference type="SAM" id="MobiDB-lite"/>
    </source>
</evidence>
<evidence type="ECO:0000313" key="5">
    <source>
        <dbReference type="Proteomes" id="UP000194464"/>
    </source>
</evidence>
<dbReference type="EMBL" id="FXWJ01000003">
    <property type="protein sequence ID" value="SMQ70634.1"/>
    <property type="molecule type" value="Genomic_DNA"/>
</dbReference>
<feature type="domain" description="DUF7847" evidence="3">
    <location>
        <begin position="201"/>
        <end position="450"/>
    </location>
</feature>
<feature type="transmembrane region" description="Helical" evidence="2">
    <location>
        <begin position="289"/>
        <end position="314"/>
    </location>
</feature>
<feature type="transmembrane region" description="Helical" evidence="2">
    <location>
        <begin position="385"/>
        <end position="414"/>
    </location>
</feature>
<evidence type="ECO:0000313" key="4">
    <source>
        <dbReference type="EMBL" id="SMQ70634.1"/>
    </source>
</evidence>
<dbReference type="Pfam" id="PF25231">
    <property type="entry name" value="DUF7847"/>
    <property type="match status" value="1"/>
</dbReference>
<name>A0ABY1RDL8_9MICO</name>
<feature type="transmembrane region" description="Helical" evidence="2">
    <location>
        <begin position="434"/>
        <end position="457"/>
    </location>
</feature>
<feature type="transmembrane region" description="Helical" evidence="2">
    <location>
        <begin position="320"/>
        <end position="344"/>
    </location>
</feature>
<keyword evidence="2" id="KW-0472">Membrane</keyword>
<evidence type="ECO:0000256" key="2">
    <source>
        <dbReference type="SAM" id="Phobius"/>
    </source>
</evidence>
<feature type="transmembrane region" description="Helical" evidence="2">
    <location>
        <begin position="234"/>
        <end position="256"/>
    </location>
</feature>
<organism evidence="4 5">
    <name type="scientific">Plantibacter elymi</name>
    <name type="common">nom. nud.</name>
    <dbReference type="NCBI Taxonomy" id="199708"/>
    <lineage>
        <taxon>Bacteria</taxon>
        <taxon>Bacillati</taxon>
        <taxon>Actinomycetota</taxon>
        <taxon>Actinomycetes</taxon>
        <taxon>Micrococcales</taxon>
        <taxon>Microbacteriaceae</taxon>
        <taxon>Plantibacter</taxon>
    </lineage>
</organism>
<keyword evidence="2" id="KW-1133">Transmembrane helix</keyword>
<gene>
    <name evidence="4" type="ORF">SAMN06295909_2192</name>
</gene>
<reference evidence="4 5" key="1">
    <citation type="submission" date="2017-04" db="EMBL/GenBank/DDBJ databases">
        <authorList>
            <person name="Varghese N."/>
            <person name="Submissions S."/>
        </authorList>
    </citation>
    <scope>NUCLEOTIDE SEQUENCE [LARGE SCALE GENOMIC DNA]</scope>
    <source>
        <strain evidence="4 5">VKM Ac-1784</strain>
    </source>
</reference>
<keyword evidence="5" id="KW-1185">Reference proteome</keyword>
<dbReference type="InterPro" id="IPR057169">
    <property type="entry name" value="DUF7847"/>
</dbReference>
<dbReference type="RefSeq" id="WP_086474018.1">
    <property type="nucleotide sequence ID" value="NZ_FXWJ01000003.1"/>
</dbReference>
<protein>
    <recommendedName>
        <fullName evidence="3">DUF7847 domain-containing protein</fullName>
    </recommendedName>
</protein>
<accession>A0ABY1RDL8</accession>
<evidence type="ECO:0000259" key="3">
    <source>
        <dbReference type="Pfam" id="PF25231"/>
    </source>
</evidence>
<sequence length="500" mass="52371">MDTEQRAGGEMGDQDPNPWATPQGPQQPVAPEPATPQPLPPQQGYPQQPGYPPLPPQGSPQQPGYPQQQGYPQQPGYPQQQGYPQQPGYPAQATYPQQGYGQQPYPQQVPPQYTQPYPHAQQAGYGTPPSAPTAAYDANPYATGASWAPGPQQGWAPPPKPGLIPLRPLSFSDLFGAPFLVLRRNPKATFGSALLLQGLTAVLSLVIVGLVTWLSLSRLSQAAPGEEDAISAGAVTAIILSFLIPVAVSIAGSAILQGIIAQEVARGTLGEKLPLGVLWRRTKARFLPLIGYTFLLIGVVTVFIAVAVGLGFVLTGLGGTAGVALTVVMGIGALLVLIAASVWLGTKFSLTPSIIVLENGKVFPSLARSWRLTDGYFWRTFGVQFLVSSVVSVASQVVATPISLLASLVPVLFVGVDSEATMIVATIAAQGLSLLVSVIIGAITVVVISATSAVIYVDLRMRKEGLDLDLARFVEARAGGHETVDNPFDAAAAAGGKATR</sequence>